<feature type="region of interest" description="Disordered" evidence="1">
    <location>
        <begin position="266"/>
        <end position="421"/>
    </location>
</feature>
<feature type="compositionally biased region" description="Low complexity" evidence="1">
    <location>
        <begin position="328"/>
        <end position="340"/>
    </location>
</feature>
<protein>
    <submittedName>
        <fullName evidence="3">Uncharacterized protein</fullName>
    </submittedName>
</protein>
<feature type="region of interest" description="Disordered" evidence="1">
    <location>
        <begin position="181"/>
        <end position="229"/>
    </location>
</feature>
<keyword evidence="2" id="KW-1133">Transmembrane helix</keyword>
<accession>A0A7S3FZZ5</accession>
<feature type="transmembrane region" description="Helical" evidence="2">
    <location>
        <begin position="56"/>
        <end position="78"/>
    </location>
</feature>
<gene>
    <name evidence="3" type="ORF">PBIL07802_LOCUS427</name>
</gene>
<dbReference type="PANTHER" id="PTHR41747:SF1">
    <property type="entry name" value="CHROMOSOME UNDETERMINED SCAFFOLD_128, WHOLE GENOME SHOTGUN SEQUENCE"/>
    <property type="match status" value="1"/>
</dbReference>
<sequence>MPRPSLITKASCCAIALARSLWELLVVAVVWPEVSLSPSCRQWCQKNRYATPSGWLLFYSWYLSCYYYCSCSVLLYCWRGTRCFGVMSRFRSSFTVFSLIQSCVQLGLNPSRETRDMRYSHQGAAGRSRDKHKFLRRHKQWLSEFKKLRDEANDEHDAAMKEKEEKRRKFAEYSSKLRKAIRRAEEDPEGVEEELKRKDELRKKKQEEKAKSKAASKPAWARTEKDEELAEEAEVDDLLDFAKSLDYNQIIEDVEVRQALKSVRNRIQNLESTSYVNDDEESSADDEALEGDDWKEKFASEWERLNGGGGERRAEETTTSDRPRSTKSSAGRSRPESSSRANAPQVNGANEPVDQERALLESSRRALQSSSALRKIHSSRSIRNILEKSAAERQRQDGTTVIATLPPVDEGGEDPPWVGLE</sequence>
<feature type="compositionally biased region" description="Basic and acidic residues" evidence="1">
    <location>
        <begin position="354"/>
        <end position="364"/>
    </location>
</feature>
<reference evidence="3" key="1">
    <citation type="submission" date="2021-01" db="EMBL/GenBank/DDBJ databases">
        <authorList>
            <person name="Corre E."/>
            <person name="Pelletier E."/>
            <person name="Niang G."/>
            <person name="Scheremetjew M."/>
            <person name="Finn R."/>
            <person name="Kale V."/>
            <person name="Holt S."/>
            <person name="Cochrane G."/>
            <person name="Meng A."/>
            <person name="Brown T."/>
            <person name="Cohen L."/>
        </authorList>
    </citation>
    <scope>NUCLEOTIDE SEQUENCE</scope>
    <source>
        <strain evidence="3">NIES-2562</strain>
    </source>
</reference>
<feature type="compositionally biased region" description="Basic and acidic residues" evidence="1">
    <location>
        <begin position="193"/>
        <end position="211"/>
    </location>
</feature>
<keyword evidence="2" id="KW-0812">Transmembrane</keyword>
<evidence type="ECO:0000256" key="1">
    <source>
        <dbReference type="SAM" id="MobiDB-lite"/>
    </source>
</evidence>
<feature type="compositionally biased region" description="Polar residues" evidence="1">
    <location>
        <begin position="266"/>
        <end position="276"/>
    </location>
</feature>
<feature type="compositionally biased region" description="Basic and acidic residues" evidence="1">
    <location>
        <begin position="385"/>
        <end position="396"/>
    </location>
</feature>
<feature type="compositionally biased region" description="Basic and acidic residues" evidence="1">
    <location>
        <begin position="292"/>
        <end position="324"/>
    </location>
</feature>
<dbReference type="EMBL" id="HBIB01000646">
    <property type="protein sequence ID" value="CAE0238286.1"/>
    <property type="molecule type" value="Transcribed_RNA"/>
</dbReference>
<dbReference type="AlphaFoldDB" id="A0A7S3FZZ5"/>
<feature type="compositionally biased region" description="Acidic residues" evidence="1">
    <location>
        <begin position="277"/>
        <end position="291"/>
    </location>
</feature>
<evidence type="ECO:0000313" key="3">
    <source>
        <dbReference type="EMBL" id="CAE0238286.1"/>
    </source>
</evidence>
<keyword evidence="2" id="KW-0472">Membrane</keyword>
<name>A0A7S3FZZ5_9EUKA</name>
<proteinExistence type="predicted"/>
<dbReference type="PANTHER" id="PTHR41747">
    <property type="entry name" value="CHROMOSOME UNDETERMINED SCAFFOLD_128, WHOLE GENOME SHOTGUN SEQUENCE"/>
    <property type="match status" value="1"/>
</dbReference>
<organism evidence="3">
    <name type="scientific">Palpitomonas bilix</name>
    <dbReference type="NCBI Taxonomy" id="652834"/>
    <lineage>
        <taxon>Eukaryota</taxon>
        <taxon>Eukaryota incertae sedis</taxon>
    </lineage>
</organism>
<evidence type="ECO:0000256" key="2">
    <source>
        <dbReference type="SAM" id="Phobius"/>
    </source>
</evidence>